<comment type="caution">
    <text evidence="1">The sequence shown here is derived from an EMBL/GenBank/DDBJ whole genome shotgun (WGS) entry which is preliminary data.</text>
</comment>
<evidence type="ECO:0000313" key="2">
    <source>
        <dbReference type="Proteomes" id="UP001159641"/>
    </source>
</evidence>
<reference evidence="1 2" key="1">
    <citation type="submission" date="2022-11" db="EMBL/GenBank/DDBJ databases">
        <title>Whole genome sequence of Eschrichtius robustus ER-17-0199.</title>
        <authorList>
            <person name="Bruniche-Olsen A."/>
            <person name="Black A.N."/>
            <person name="Fields C.J."/>
            <person name="Walden K."/>
            <person name="Dewoody J.A."/>
        </authorList>
    </citation>
    <scope>NUCLEOTIDE SEQUENCE [LARGE SCALE GENOMIC DNA]</scope>
    <source>
        <strain evidence="1">ER-17-0199</strain>
        <tissue evidence="1">Blubber</tissue>
    </source>
</reference>
<name>A0AB34GQR3_ESCRO</name>
<sequence length="196" mass="21548">MCRMDRGHMLAKPGCFLRSSWSSESFRAWELEMSQTASVSLASPGLPGEIRSPEKRTICHHQGTQWLCYLTSNRLGSQACQTEMGRKASSILSLEPSGVYPEELTAAQCHYEGPGLLGDFRGSSWLSPELDTGNRQLDILVALAPQHVRKVICTRRKPFLPPLPPEQPGLHAVAGADGLELSRSCGHLSRQSPLRL</sequence>
<dbReference type="Proteomes" id="UP001159641">
    <property type="component" value="Unassembled WGS sequence"/>
</dbReference>
<evidence type="ECO:0000313" key="1">
    <source>
        <dbReference type="EMBL" id="KAJ8781527.1"/>
    </source>
</evidence>
<proteinExistence type="predicted"/>
<protein>
    <submittedName>
        <fullName evidence="1">Uncharacterized protein</fullName>
    </submittedName>
</protein>
<dbReference type="AlphaFoldDB" id="A0AB34GQR3"/>
<dbReference type="EMBL" id="JAIQCJ010002144">
    <property type="protein sequence ID" value="KAJ8781527.1"/>
    <property type="molecule type" value="Genomic_DNA"/>
</dbReference>
<accession>A0AB34GQR3</accession>
<gene>
    <name evidence="1" type="ORF">J1605_011026</name>
</gene>
<keyword evidence="2" id="KW-1185">Reference proteome</keyword>
<organism evidence="1 2">
    <name type="scientific">Eschrichtius robustus</name>
    <name type="common">California gray whale</name>
    <name type="synonym">Eschrichtius gibbosus</name>
    <dbReference type="NCBI Taxonomy" id="9764"/>
    <lineage>
        <taxon>Eukaryota</taxon>
        <taxon>Metazoa</taxon>
        <taxon>Chordata</taxon>
        <taxon>Craniata</taxon>
        <taxon>Vertebrata</taxon>
        <taxon>Euteleostomi</taxon>
        <taxon>Mammalia</taxon>
        <taxon>Eutheria</taxon>
        <taxon>Laurasiatheria</taxon>
        <taxon>Artiodactyla</taxon>
        <taxon>Whippomorpha</taxon>
        <taxon>Cetacea</taxon>
        <taxon>Mysticeti</taxon>
        <taxon>Eschrichtiidae</taxon>
        <taxon>Eschrichtius</taxon>
    </lineage>
</organism>